<protein>
    <submittedName>
        <fullName evidence="3">Uncharacterized protein</fullName>
    </submittedName>
</protein>
<proteinExistence type="predicted"/>
<name>A0A016VES7_9BILA</name>
<dbReference type="AlphaFoldDB" id="A0A016VES7"/>
<comment type="cofactor">
    <cofactor evidence="1">
        <name>FAD</name>
        <dbReference type="ChEBI" id="CHEBI:57692"/>
    </cofactor>
</comment>
<evidence type="ECO:0000313" key="3">
    <source>
        <dbReference type="EMBL" id="EYC25925.1"/>
    </source>
</evidence>
<dbReference type="OrthoDB" id="71672at2759"/>
<evidence type="ECO:0000256" key="1">
    <source>
        <dbReference type="ARBA" id="ARBA00001974"/>
    </source>
</evidence>
<dbReference type="EMBL" id="JARK01001347">
    <property type="protein sequence ID" value="EYC25925.1"/>
    <property type="molecule type" value="Genomic_DNA"/>
</dbReference>
<keyword evidence="4" id="KW-1185">Reference proteome</keyword>
<reference evidence="4" key="1">
    <citation type="journal article" date="2015" name="Nat. Genet.">
        <title>The genome and transcriptome of the zoonotic hookworm Ancylostoma ceylanicum identify infection-specific gene families.</title>
        <authorList>
            <person name="Schwarz E.M."/>
            <person name="Hu Y."/>
            <person name="Antoshechkin I."/>
            <person name="Miller M.M."/>
            <person name="Sternberg P.W."/>
            <person name="Aroian R.V."/>
        </authorList>
    </citation>
    <scope>NUCLEOTIDE SEQUENCE</scope>
    <source>
        <strain evidence="4">HY135</strain>
    </source>
</reference>
<evidence type="ECO:0000313" key="4">
    <source>
        <dbReference type="Proteomes" id="UP000024635"/>
    </source>
</evidence>
<dbReference type="InterPro" id="IPR036188">
    <property type="entry name" value="FAD/NAD-bd_sf"/>
</dbReference>
<dbReference type="Proteomes" id="UP000024635">
    <property type="component" value="Unassembled WGS sequence"/>
</dbReference>
<dbReference type="PANTHER" id="PTHR43400:SF7">
    <property type="entry name" value="FAD-DEPENDENT OXIDOREDUCTASE 2 FAD BINDING DOMAIN-CONTAINING PROTEIN"/>
    <property type="match status" value="1"/>
</dbReference>
<organism evidence="3 4">
    <name type="scientific">Ancylostoma ceylanicum</name>
    <dbReference type="NCBI Taxonomy" id="53326"/>
    <lineage>
        <taxon>Eukaryota</taxon>
        <taxon>Metazoa</taxon>
        <taxon>Ecdysozoa</taxon>
        <taxon>Nematoda</taxon>
        <taxon>Chromadorea</taxon>
        <taxon>Rhabditida</taxon>
        <taxon>Rhabditina</taxon>
        <taxon>Rhabditomorpha</taxon>
        <taxon>Strongyloidea</taxon>
        <taxon>Ancylostomatidae</taxon>
        <taxon>Ancylostomatinae</taxon>
        <taxon>Ancylostoma</taxon>
    </lineage>
</organism>
<accession>A0A016VES7</accession>
<dbReference type="PANTHER" id="PTHR43400">
    <property type="entry name" value="FUMARATE REDUCTASE"/>
    <property type="match status" value="1"/>
</dbReference>
<evidence type="ECO:0000256" key="2">
    <source>
        <dbReference type="ARBA" id="ARBA00022827"/>
    </source>
</evidence>
<keyword evidence="2" id="KW-0285">Flavoprotein</keyword>
<keyword evidence="2" id="KW-0274">FAD</keyword>
<dbReference type="Gene3D" id="3.50.50.60">
    <property type="entry name" value="FAD/NAD(P)-binding domain"/>
    <property type="match status" value="1"/>
</dbReference>
<dbReference type="SUPFAM" id="SSF51905">
    <property type="entry name" value="FAD/NAD(P)-binding domain"/>
    <property type="match status" value="1"/>
</dbReference>
<comment type="caution">
    <text evidence="3">The sequence shown here is derived from an EMBL/GenBank/DDBJ whole genome shotgun (WGS) entry which is preliminary data.</text>
</comment>
<sequence>MKTERKIIPEKCPCPNIFFATFLYHFFQGGVHGANRLAGNSLLECVVFGRIAGRNAAATNYTHEEL</sequence>
<dbReference type="InterPro" id="IPR050315">
    <property type="entry name" value="FAD-oxidoreductase_2"/>
</dbReference>
<gene>
    <name evidence="3" type="primary">Acey_s0011.g1461</name>
    <name evidence="3" type="synonym">Acey-F48E8.3</name>
    <name evidence="3" type="ORF">Y032_0011g1461</name>
</gene>